<evidence type="ECO:0000256" key="3">
    <source>
        <dbReference type="ARBA" id="ARBA00012733"/>
    </source>
</evidence>
<feature type="signal peptide" evidence="7">
    <location>
        <begin position="1"/>
        <end position="28"/>
    </location>
</feature>
<dbReference type="RefSeq" id="WP_172860721.1">
    <property type="nucleotide sequence ID" value="NZ_LT629791.1"/>
</dbReference>
<feature type="chain" id="PRO_5038979918" description="exo-alpha-sialidase" evidence="7">
    <location>
        <begin position="29"/>
        <end position="634"/>
    </location>
</feature>
<dbReference type="PROSITE" id="PS51318">
    <property type="entry name" value="TAT"/>
    <property type="match status" value="1"/>
</dbReference>
<dbReference type="GO" id="GO:0006689">
    <property type="term" value="P:ganglioside catabolic process"/>
    <property type="evidence" value="ECO:0007669"/>
    <property type="project" value="TreeGrafter"/>
</dbReference>
<evidence type="ECO:0000256" key="2">
    <source>
        <dbReference type="ARBA" id="ARBA00009348"/>
    </source>
</evidence>
<dbReference type="GO" id="GO:0016020">
    <property type="term" value="C:membrane"/>
    <property type="evidence" value="ECO:0007669"/>
    <property type="project" value="TreeGrafter"/>
</dbReference>
<dbReference type="CDD" id="cd15482">
    <property type="entry name" value="Sialidase_non-viral"/>
    <property type="match status" value="1"/>
</dbReference>
<dbReference type="InterPro" id="IPR036278">
    <property type="entry name" value="Sialidase_sf"/>
</dbReference>
<dbReference type="Gene3D" id="2.120.10.10">
    <property type="match status" value="1"/>
</dbReference>
<sequence>MSKTTPRRRPLVAALTGAAALAMVAASAGGPASATDDEHVAQATRTTVFTRGEGGYHTFRIPALVEATDGSLLAFTEGKANGPGDWGDMDVVLKRSTDGGATWGPIQVLVDDGPNKWSNTVPVVDQRTGRIVLNTHRFDGDVVGDDIECGRSSVGSYTMYSDDNGATWSEPVDITAQVNPGNWRMISAGPGHGIQITQGEHAGRLVIPGRHSYVEPGQECTELTGAGGHALISDDGGESWRVGAVDEQGMEELRPNEVSVVELEDGRLYFSARDQGSTPGHRVDTTSSDGGETFDESYDAVNGVVTSTVHGSLVRLPAMHARPDRVVLSIPNHPTAREKLTLWSSFDSGETWEPSYEVYDGPSAYSEMVLLGDRPGNRVIGVAFEGGERFYPGDQELTYHHDIYFTRVPERLLDVPTPPPAVTPDVAGDHDATISGTPGIVAGRFGRGLSLAGDYAELPLTDELSFGSEPFTAATWFRTDYLGNNQAILYAHDRFGPRWWIQVEPNSGNVIRAQISTDKGSTRTLTALGDFVDNEWHHVALVRDVDGVVLYVDGQVAATGASIGTGSVSAGARTGIRVGARVDGINAQFVGAIDEVWLFDTALTAEQVADLAATNSVQGATPVTHLPMKQIVRR</sequence>
<dbReference type="SUPFAM" id="SSF50939">
    <property type="entry name" value="Sialidases"/>
    <property type="match status" value="1"/>
</dbReference>
<dbReference type="EC" id="3.2.1.18" evidence="3"/>
<dbReference type="InterPro" id="IPR001791">
    <property type="entry name" value="Laminin_G"/>
</dbReference>
<name>A0A1H2LFZ0_9ACTN</name>
<feature type="domain" description="LamG-like jellyroll fold" evidence="8">
    <location>
        <begin position="469"/>
        <end position="606"/>
    </location>
</feature>
<dbReference type="InterPro" id="IPR011040">
    <property type="entry name" value="Sialidase"/>
</dbReference>
<evidence type="ECO:0000256" key="6">
    <source>
        <dbReference type="SAM" id="MobiDB-lite"/>
    </source>
</evidence>
<comment type="catalytic activity">
    <reaction evidence="1">
        <text>Hydrolysis of alpha-(2-&gt;3)-, alpha-(2-&gt;6)-, alpha-(2-&gt;8)- glycosidic linkages of terminal sialic acid residues in oligosaccharides, glycoproteins, glycolipids, colominic acid and synthetic substrates.</text>
        <dbReference type="EC" id="3.2.1.18"/>
    </reaction>
</comment>
<dbReference type="GO" id="GO:0004308">
    <property type="term" value="F:exo-alpha-sialidase activity"/>
    <property type="evidence" value="ECO:0007669"/>
    <property type="project" value="UniProtKB-EC"/>
</dbReference>
<dbReference type="GO" id="GO:0005737">
    <property type="term" value="C:cytoplasm"/>
    <property type="evidence" value="ECO:0007669"/>
    <property type="project" value="TreeGrafter"/>
</dbReference>
<evidence type="ECO:0000259" key="8">
    <source>
        <dbReference type="SMART" id="SM00560"/>
    </source>
</evidence>
<dbReference type="EMBL" id="LT629791">
    <property type="protein sequence ID" value="SDU79829.1"/>
    <property type="molecule type" value="Genomic_DNA"/>
</dbReference>
<dbReference type="Pfam" id="PF13385">
    <property type="entry name" value="Laminin_G_3"/>
    <property type="match status" value="1"/>
</dbReference>
<dbReference type="SUPFAM" id="SSF49899">
    <property type="entry name" value="Concanavalin A-like lectins/glucanases"/>
    <property type="match status" value="1"/>
</dbReference>
<evidence type="ECO:0000313" key="10">
    <source>
        <dbReference type="Proteomes" id="UP000182977"/>
    </source>
</evidence>
<dbReference type="Proteomes" id="UP000182977">
    <property type="component" value="Chromosome I"/>
</dbReference>
<organism evidence="9 10">
    <name type="scientific">Jiangella alkaliphila</name>
    <dbReference type="NCBI Taxonomy" id="419479"/>
    <lineage>
        <taxon>Bacteria</taxon>
        <taxon>Bacillati</taxon>
        <taxon>Actinomycetota</taxon>
        <taxon>Actinomycetes</taxon>
        <taxon>Jiangellales</taxon>
        <taxon>Jiangellaceae</taxon>
        <taxon>Jiangella</taxon>
    </lineage>
</organism>
<evidence type="ECO:0000313" key="9">
    <source>
        <dbReference type="EMBL" id="SDU79829.1"/>
    </source>
</evidence>
<dbReference type="PANTHER" id="PTHR10628">
    <property type="entry name" value="SIALIDASE"/>
    <property type="match status" value="1"/>
</dbReference>
<proteinExistence type="inferred from homology"/>
<evidence type="ECO:0000256" key="7">
    <source>
        <dbReference type="SAM" id="SignalP"/>
    </source>
</evidence>
<reference evidence="10" key="1">
    <citation type="submission" date="2016-10" db="EMBL/GenBank/DDBJ databases">
        <authorList>
            <person name="Varghese N."/>
            <person name="Submissions S."/>
        </authorList>
    </citation>
    <scope>NUCLEOTIDE SEQUENCE [LARGE SCALE GENOMIC DNA]</scope>
    <source>
        <strain evidence="10">DSM 45079</strain>
    </source>
</reference>
<feature type="region of interest" description="Disordered" evidence="6">
    <location>
        <begin position="272"/>
        <end position="292"/>
    </location>
</feature>
<protein>
    <recommendedName>
        <fullName evidence="3">exo-alpha-sialidase</fullName>
        <ecNumber evidence="3">3.2.1.18</ecNumber>
    </recommendedName>
</protein>
<evidence type="ECO:0000256" key="1">
    <source>
        <dbReference type="ARBA" id="ARBA00000427"/>
    </source>
</evidence>
<dbReference type="STRING" id="419479.SAMN04488563_6072"/>
<accession>A0A1H2LFZ0</accession>
<dbReference type="InterPro" id="IPR006311">
    <property type="entry name" value="TAT_signal"/>
</dbReference>
<dbReference type="InterPro" id="IPR026856">
    <property type="entry name" value="Sialidase_fam"/>
</dbReference>
<dbReference type="Gene3D" id="2.60.120.200">
    <property type="match status" value="1"/>
</dbReference>
<comment type="similarity">
    <text evidence="2">Belongs to the glycosyl hydrolase 33 family.</text>
</comment>
<keyword evidence="5" id="KW-1015">Disulfide bond</keyword>
<evidence type="ECO:0000256" key="5">
    <source>
        <dbReference type="ARBA" id="ARBA00023157"/>
    </source>
</evidence>
<evidence type="ECO:0000256" key="4">
    <source>
        <dbReference type="ARBA" id="ARBA00022729"/>
    </source>
</evidence>
<dbReference type="PANTHER" id="PTHR10628:SF30">
    <property type="entry name" value="EXO-ALPHA-SIALIDASE"/>
    <property type="match status" value="1"/>
</dbReference>
<dbReference type="CDD" id="cd00110">
    <property type="entry name" value="LamG"/>
    <property type="match status" value="1"/>
</dbReference>
<dbReference type="SMART" id="SM00560">
    <property type="entry name" value="LamGL"/>
    <property type="match status" value="1"/>
</dbReference>
<dbReference type="AlphaFoldDB" id="A0A1H2LFZ0"/>
<gene>
    <name evidence="9" type="ORF">SAMN04488563_6072</name>
</gene>
<dbReference type="GO" id="GO:0009313">
    <property type="term" value="P:oligosaccharide catabolic process"/>
    <property type="evidence" value="ECO:0007669"/>
    <property type="project" value="TreeGrafter"/>
</dbReference>
<dbReference type="InterPro" id="IPR006558">
    <property type="entry name" value="LamG-like"/>
</dbReference>
<keyword evidence="4 7" id="KW-0732">Signal</keyword>
<keyword evidence="10" id="KW-1185">Reference proteome</keyword>
<dbReference type="InterPro" id="IPR013320">
    <property type="entry name" value="ConA-like_dom_sf"/>
</dbReference>
<dbReference type="Pfam" id="PF13088">
    <property type="entry name" value="BNR_2"/>
    <property type="match status" value="1"/>
</dbReference>